<dbReference type="SUPFAM" id="SSF47954">
    <property type="entry name" value="Cyclin-like"/>
    <property type="match status" value="2"/>
</dbReference>
<accession>A0A177BAK1</accession>
<dbReference type="Gene3D" id="1.10.472.10">
    <property type="entry name" value="Cyclin-like"/>
    <property type="match status" value="2"/>
</dbReference>
<organism evidence="4 5">
    <name type="scientific">Intoshia linei</name>
    <dbReference type="NCBI Taxonomy" id="1819745"/>
    <lineage>
        <taxon>Eukaryota</taxon>
        <taxon>Metazoa</taxon>
        <taxon>Spiralia</taxon>
        <taxon>Lophotrochozoa</taxon>
        <taxon>Mesozoa</taxon>
        <taxon>Orthonectida</taxon>
        <taxon>Rhopaluridae</taxon>
        <taxon>Intoshia</taxon>
    </lineage>
</organism>
<evidence type="ECO:0000256" key="2">
    <source>
        <dbReference type="RuleBase" id="RU000383"/>
    </source>
</evidence>
<dbReference type="InterPro" id="IPR006671">
    <property type="entry name" value="Cyclin_N"/>
</dbReference>
<comment type="similarity">
    <text evidence="2">Belongs to the cyclin family.</text>
</comment>
<proteinExistence type="inferred from homology"/>
<dbReference type="InterPro" id="IPR043198">
    <property type="entry name" value="Cyclin/Ssn8"/>
</dbReference>
<dbReference type="InterPro" id="IPR036915">
    <property type="entry name" value="Cyclin-like_sf"/>
</dbReference>
<gene>
    <name evidence="4" type="ORF">A3Q56_01772</name>
</gene>
<feature type="domain" description="Cyclin-like" evidence="3">
    <location>
        <begin position="34"/>
        <end position="126"/>
    </location>
</feature>
<comment type="caution">
    <text evidence="4">The sequence shown here is derived from an EMBL/GenBank/DDBJ whole genome shotgun (WGS) entry which is preliminary data.</text>
</comment>
<dbReference type="GO" id="GO:0006357">
    <property type="term" value="P:regulation of transcription by RNA polymerase II"/>
    <property type="evidence" value="ECO:0007669"/>
    <property type="project" value="InterPro"/>
</dbReference>
<evidence type="ECO:0000313" key="5">
    <source>
        <dbReference type="Proteomes" id="UP000078046"/>
    </source>
</evidence>
<dbReference type="AlphaFoldDB" id="A0A177BAK1"/>
<name>A0A177BAK1_9BILA</name>
<dbReference type="Pfam" id="PF21797">
    <property type="entry name" value="CycT2-like_C"/>
    <property type="match status" value="1"/>
</dbReference>
<dbReference type="PANTHER" id="PTHR10026">
    <property type="entry name" value="CYCLIN"/>
    <property type="match status" value="1"/>
</dbReference>
<evidence type="ECO:0000259" key="3">
    <source>
        <dbReference type="SMART" id="SM00385"/>
    </source>
</evidence>
<sequence length="819" mass="95510">MKWNICKNIEETSPSRIDGVNYLKEMYYRQQSAHLIQEMGELLKMSQLSVNTAITYFHRFYAVQSFKKFDRFAFACASLLLSSKVEENIRRLDDIISVKKKLTHLNNGKVEIEKRNVLAAEEILLLNLCNKSVETLKTFNLAYDIIISHPNTFVLSLKNQMIKTDTYDKKYDNLFCLAYVIATNSMLQTTMCIEYTTPEISCACLNLSRQWMAFDFPIDQVPLRLKEMREDYDMWNIDEVTNRLVLVFSLNVEKYLRTVSPEEQNISSDSFQNRELNHQEQILILNLYEEGKSLREIDTNMEILTLEKENYINRFQIYHPNISTHVKPAIDDFFTKLNEIIDSNAKIPDMENMIYKFLNKIIQIQYNNVLKSYFEVYFGNGVNIDTKLCYPSSFENYIDSVNFEKPIQHLAKAIWSIKIARYSIEDFLKFYDKNFNILSNDENSCFNAYLSVNTDQNNIDCVITFSGKNKLIKTNIIDCHNMGIKCDNSFQHLVNLISQIIQFNQDISIPNILNSLWWVLSNQIIQTRMYATNFVYMTYTICNIQYDGILPEISQSEMNKNYKDINQDENHISIQSSKIDELKFYYTKLMKTMQNFIQFSFTDSKESIKWQNRGATGPSAPLESAPDVIYMILKKEQYFMKYYNSSYEVNNLGIGKIKKNGTEHVDIVLDQTDYLNAKRKKRKSEIQIIDRNNYTVQLKNEIYLPKTFSTRTGALLLYSEDCINNNILKGSETSEKKYAGVLGIKTMNDFLISILKYGSTNNFLTLVVKQKNQQNVRPGYSAKRYMGKLIKSMNDTSIMRLASNGKSDIKYFVPKMGTG</sequence>
<dbReference type="Proteomes" id="UP000078046">
    <property type="component" value="Unassembled WGS sequence"/>
</dbReference>
<dbReference type="EMBL" id="LWCA01000145">
    <property type="protein sequence ID" value="OAF70464.1"/>
    <property type="molecule type" value="Genomic_DNA"/>
</dbReference>
<evidence type="ECO:0000313" key="4">
    <source>
        <dbReference type="EMBL" id="OAF70464.1"/>
    </source>
</evidence>
<dbReference type="Pfam" id="PF00134">
    <property type="entry name" value="Cyclin_N"/>
    <property type="match status" value="1"/>
</dbReference>
<keyword evidence="5" id="KW-1185">Reference proteome</keyword>
<dbReference type="SMART" id="SM00385">
    <property type="entry name" value="CYCLIN"/>
    <property type="match status" value="1"/>
</dbReference>
<dbReference type="InterPro" id="IPR013763">
    <property type="entry name" value="Cyclin-like_dom"/>
</dbReference>
<dbReference type="CDD" id="cd20539">
    <property type="entry name" value="CYCLIN_CCNT_rpt2"/>
    <property type="match status" value="1"/>
</dbReference>
<keyword evidence="1 2" id="KW-0195">Cyclin</keyword>
<reference evidence="4 5" key="1">
    <citation type="submission" date="2016-04" db="EMBL/GenBank/DDBJ databases">
        <title>The genome of Intoshia linei affirms orthonectids as highly simplified spiralians.</title>
        <authorList>
            <person name="Mikhailov K.V."/>
            <person name="Slusarev G.S."/>
            <person name="Nikitin M.A."/>
            <person name="Logacheva M.D."/>
            <person name="Penin A."/>
            <person name="Aleoshin V."/>
            <person name="Panchin Y.V."/>
        </authorList>
    </citation>
    <scope>NUCLEOTIDE SEQUENCE [LARGE SCALE GENOMIC DNA]</scope>
    <source>
        <strain evidence="4">Intl2013</strain>
        <tissue evidence="4">Whole animal</tissue>
    </source>
</reference>
<protein>
    <recommendedName>
        <fullName evidence="3">Cyclin-like domain-containing protein</fullName>
    </recommendedName>
</protein>
<evidence type="ECO:0000256" key="1">
    <source>
        <dbReference type="ARBA" id="ARBA00023127"/>
    </source>
</evidence>
<dbReference type="OrthoDB" id="6162046at2759"/>
<dbReference type="GO" id="GO:0016538">
    <property type="term" value="F:cyclin-dependent protein serine/threonine kinase regulator activity"/>
    <property type="evidence" value="ECO:0007669"/>
    <property type="project" value="InterPro"/>
</dbReference>